<feature type="transmembrane region" description="Helical" evidence="2">
    <location>
        <begin position="55"/>
        <end position="73"/>
    </location>
</feature>
<dbReference type="Pfam" id="PF02719">
    <property type="entry name" value="Polysacc_synt_2"/>
    <property type="match status" value="1"/>
</dbReference>
<keyword evidence="5" id="KW-1185">Reference proteome</keyword>
<dbReference type="CDD" id="cd05237">
    <property type="entry name" value="UDP_invert_4-6DH_SDR_e"/>
    <property type="match status" value="1"/>
</dbReference>
<dbReference type="AlphaFoldDB" id="A0A4R2RXM6"/>
<sequence>MIPLVDFRNNPARRLIVILFDASVVVFSLLMAYYLRFDLRIPEHEWRYLSRILPWGVACFMSAFLLCGIYTTVWRYASVRDAWRIVKAIGLGLGALFFIDFVTPGQTIPRSVYVIAGMLLVLGMGASRFGWRVYCEWKYGLFAPITVGKRRNTLIVGAGAGGVLVARELRKVSSKMLPIGFIDDETTKLGKRIQGLKVLGSTEEIADLVDQYMIEEIIIAMPSVVGAKLKRIVELCKQTRANLQILPNIGDLVSGKVSVSKLRNVEVEDLLGREPVVTDFQRIATYLHKKTVLVTGAGGSIGGELVRQIAAIGPASMVLIGQGENSIHQMEQEMRDRYPRLVLHTYIADVKNRHVISRIFEEHQPDAVFHAAAHKHVPLMEKQPEEAVKNNAWGTKVLAELALQFGVECFVMISSDKAVRPTSAMGASKRFAELVVQHYAAEAMKKGSDKPSTRFAVVRFGNVLGSRGSVVPIFKRQIAQGGPVTVTHPDMVRYFMTIPKAVALVLQAGAQAHGGEIFVLDMGEPVKIADLAKDLIRLSGLEPMIEIPIVYTGMRPGEKLYEELSHEGESLEQTSHERIMRISDCIGAYCGSPVPIQRLVRMSEQDMMRLSREEAVRQLELVNPGYHWDGAPSICRAERVKMAES</sequence>
<feature type="transmembrane region" description="Helical" evidence="2">
    <location>
        <begin position="12"/>
        <end position="35"/>
    </location>
</feature>
<evidence type="ECO:0000313" key="4">
    <source>
        <dbReference type="EMBL" id="TCP68254.1"/>
    </source>
</evidence>
<evidence type="ECO:0000256" key="1">
    <source>
        <dbReference type="ARBA" id="ARBA00007430"/>
    </source>
</evidence>
<evidence type="ECO:0000313" key="5">
    <source>
        <dbReference type="Proteomes" id="UP000294813"/>
    </source>
</evidence>
<dbReference type="RefSeq" id="WP_131918305.1">
    <property type="nucleotide sequence ID" value="NZ_JAOQNU010000004.1"/>
</dbReference>
<dbReference type="Gene3D" id="3.40.50.720">
    <property type="entry name" value="NAD(P)-binding Rossmann-like Domain"/>
    <property type="match status" value="2"/>
</dbReference>
<feature type="transmembrane region" description="Helical" evidence="2">
    <location>
        <begin position="85"/>
        <end position="105"/>
    </location>
</feature>
<dbReference type="InterPro" id="IPR036291">
    <property type="entry name" value="NAD(P)-bd_dom_sf"/>
</dbReference>
<comment type="similarity">
    <text evidence="1">Belongs to the polysaccharide synthase family.</text>
</comment>
<dbReference type="SUPFAM" id="SSF51735">
    <property type="entry name" value="NAD(P)-binding Rossmann-fold domains"/>
    <property type="match status" value="2"/>
</dbReference>
<comment type="caution">
    <text evidence="4">The sequence shown here is derived from an EMBL/GenBank/DDBJ whole genome shotgun (WGS) entry which is preliminary data.</text>
</comment>
<protein>
    <submittedName>
        <fullName evidence="4">FlaA1/EpsC-like NDP-sugar epimerase</fullName>
    </submittedName>
</protein>
<dbReference type="Proteomes" id="UP000294813">
    <property type="component" value="Unassembled WGS sequence"/>
</dbReference>
<dbReference type="PANTHER" id="PTHR43318">
    <property type="entry name" value="UDP-N-ACETYLGLUCOSAMINE 4,6-DEHYDRATASE"/>
    <property type="match status" value="1"/>
</dbReference>
<gene>
    <name evidence="4" type="ORF">EDD73_104157</name>
</gene>
<evidence type="ECO:0000259" key="3">
    <source>
        <dbReference type="Pfam" id="PF02719"/>
    </source>
</evidence>
<dbReference type="EMBL" id="SLXT01000004">
    <property type="protein sequence ID" value="TCP68254.1"/>
    <property type="molecule type" value="Genomic_DNA"/>
</dbReference>
<organism evidence="4 5">
    <name type="scientific">Heliophilum fasciatum</name>
    <dbReference type="NCBI Taxonomy" id="35700"/>
    <lineage>
        <taxon>Bacteria</taxon>
        <taxon>Bacillati</taxon>
        <taxon>Bacillota</taxon>
        <taxon>Clostridia</taxon>
        <taxon>Eubacteriales</taxon>
        <taxon>Heliobacteriaceae</taxon>
        <taxon>Heliophilum</taxon>
    </lineage>
</organism>
<dbReference type="InterPro" id="IPR051203">
    <property type="entry name" value="Polysaccharide_Synthase-Rel"/>
</dbReference>
<dbReference type="OrthoDB" id="9803111at2"/>
<name>A0A4R2RXM6_9FIRM</name>
<feature type="domain" description="Polysaccharide biosynthesis protein CapD-like" evidence="3">
    <location>
        <begin position="292"/>
        <end position="583"/>
    </location>
</feature>
<keyword evidence="2" id="KW-1133">Transmembrane helix</keyword>
<dbReference type="PANTHER" id="PTHR43318:SF1">
    <property type="entry name" value="POLYSACCHARIDE BIOSYNTHESIS PROTEIN EPSC-RELATED"/>
    <property type="match status" value="1"/>
</dbReference>
<proteinExistence type="inferred from homology"/>
<keyword evidence="2" id="KW-0812">Transmembrane</keyword>
<evidence type="ECO:0000256" key="2">
    <source>
        <dbReference type="SAM" id="Phobius"/>
    </source>
</evidence>
<keyword evidence="2" id="KW-0472">Membrane</keyword>
<feature type="transmembrane region" description="Helical" evidence="2">
    <location>
        <begin position="111"/>
        <end position="131"/>
    </location>
</feature>
<accession>A0A4R2RXM6</accession>
<dbReference type="Pfam" id="PF13727">
    <property type="entry name" value="CoA_binding_3"/>
    <property type="match status" value="1"/>
</dbReference>
<dbReference type="InterPro" id="IPR003869">
    <property type="entry name" value="Polysac_CapD-like"/>
</dbReference>
<reference evidence="4 5" key="1">
    <citation type="submission" date="2019-03" db="EMBL/GenBank/DDBJ databases">
        <title>Genomic Encyclopedia of Type Strains, Phase IV (KMG-IV): sequencing the most valuable type-strain genomes for metagenomic binning, comparative biology and taxonomic classification.</title>
        <authorList>
            <person name="Goeker M."/>
        </authorList>
    </citation>
    <scope>NUCLEOTIDE SEQUENCE [LARGE SCALE GENOMIC DNA]</scope>
    <source>
        <strain evidence="4 5">DSM 11170</strain>
    </source>
</reference>